<feature type="transmembrane region" description="Helical" evidence="1">
    <location>
        <begin position="12"/>
        <end position="29"/>
    </location>
</feature>
<dbReference type="RefSeq" id="WP_231416852.1">
    <property type="nucleotide sequence ID" value="NZ_CP126446.1"/>
</dbReference>
<protein>
    <submittedName>
        <fullName evidence="2">Uncharacterized protein</fullName>
    </submittedName>
</protein>
<keyword evidence="3" id="KW-1185">Reference proteome</keyword>
<keyword evidence="1" id="KW-0812">Transmembrane</keyword>
<feature type="transmembrane region" description="Helical" evidence="1">
    <location>
        <begin position="35"/>
        <end position="52"/>
    </location>
</feature>
<keyword evidence="1" id="KW-0472">Membrane</keyword>
<keyword evidence="1" id="KW-1133">Transmembrane helix</keyword>
<accession>A0ABY8UU65</accession>
<dbReference type="EMBL" id="CP126446">
    <property type="protein sequence ID" value="WIF96582.1"/>
    <property type="molecule type" value="Genomic_DNA"/>
</dbReference>
<evidence type="ECO:0000313" key="2">
    <source>
        <dbReference type="EMBL" id="WIF96582.1"/>
    </source>
</evidence>
<dbReference type="Proteomes" id="UP001236652">
    <property type="component" value="Chromosome"/>
</dbReference>
<reference evidence="2 3" key="1">
    <citation type="submission" date="2023-05" db="EMBL/GenBank/DDBJ databases">
        <title>Comparative genomics reveals the evidence of polycyclic aromatic hydrocarbons degradation in moderately halophilic genus Pontibacillus.</title>
        <authorList>
            <person name="Yang H."/>
            <person name="Qian Z."/>
        </authorList>
    </citation>
    <scope>NUCLEOTIDE SEQUENCE [LARGE SCALE GENOMIC DNA]</scope>
    <source>
        <strain evidence="3">HN14</strain>
    </source>
</reference>
<proteinExistence type="predicted"/>
<name>A0ABY8UU65_9BACI</name>
<evidence type="ECO:0000256" key="1">
    <source>
        <dbReference type="SAM" id="Phobius"/>
    </source>
</evidence>
<organism evidence="2 3">
    <name type="scientific">Pontibacillus chungwhensis</name>
    <dbReference type="NCBI Taxonomy" id="265426"/>
    <lineage>
        <taxon>Bacteria</taxon>
        <taxon>Bacillati</taxon>
        <taxon>Bacillota</taxon>
        <taxon>Bacilli</taxon>
        <taxon>Bacillales</taxon>
        <taxon>Bacillaceae</taxon>
        <taxon>Pontibacillus</taxon>
    </lineage>
</organism>
<sequence>MNWAVLKDGKTNTGFLASIILGVIAVILASRDMEWWVLFMILGQMMTVLTVARADRLTRMLIQD</sequence>
<evidence type="ECO:0000313" key="3">
    <source>
        <dbReference type="Proteomes" id="UP001236652"/>
    </source>
</evidence>
<gene>
    <name evidence="2" type="ORF">QNI29_12560</name>
</gene>